<feature type="region of interest" description="Disordered" evidence="2">
    <location>
        <begin position="817"/>
        <end position="913"/>
    </location>
</feature>
<evidence type="ECO:0000256" key="2">
    <source>
        <dbReference type="SAM" id="MobiDB-lite"/>
    </source>
</evidence>
<evidence type="ECO:0000256" key="1">
    <source>
        <dbReference type="ARBA" id="ARBA00022581"/>
    </source>
</evidence>
<feature type="region of interest" description="Disordered" evidence="2">
    <location>
        <begin position="586"/>
        <end position="618"/>
    </location>
</feature>
<feature type="compositionally biased region" description="Basic and acidic residues" evidence="2">
    <location>
        <begin position="588"/>
        <end position="605"/>
    </location>
</feature>
<feature type="region of interest" description="Disordered" evidence="2">
    <location>
        <begin position="426"/>
        <end position="525"/>
    </location>
</feature>
<protein>
    <recommendedName>
        <fullName evidence="5">F-box domain-containing protein</fullName>
    </recommendedName>
</protein>
<dbReference type="PANTHER" id="PTHR13037:SF24">
    <property type="entry name" value="POLYCOMB PROTEIN PCL-RELATED"/>
    <property type="match status" value="1"/>
</dbReference>
<feature type="compositionally biased region" description="Low complexity" evidence="2">
    <location>
        <begin position="831"/>
        <end position="856"/>
    </location>
</feature>
<name>A0AAW0AXN0_9AGAR</name>
<feature type="region of interest" description="Disordered" evidence="2">
    <location>
        <begin position="736"/>
        <end position="760"/>
    </location>
</feature>
<feature type="compositionally biased region" description="Acidic residues" evidence="2">
    <location>
        <begin position="387"/>
        <end position="400"/>
    </location>
</feature>
<feature type="compositionally biased region" description="Gly residues" evidence="2">
    <location>
        <begin position="339"/>
        <end position="353"/>
    </location>
</feature>
<feature type="compositionally biased region" description="Low complexity" evidence="2">
    <location>
        <begin position="356"/>
        <end position="370"/>
    </location>
</feature>
<feature type="compositionally biased region" description="Gly residues" evidence="2">
    <location>
        <begin position="953"/>
        <end position="966"/>
    </location>
</feature>
<feature type="region of interest" description="Disordered" evidence="2">
    <location>
        <begin position="1160"/>
        <end position="1269"/>
    </location>
</feature>
<keyword evidence="1" id="KW-0945">Host-virus interaction</keyword>
<evidence type="ECO:0008006" key="5">
    <source>
        <dbReference type="Google" id="ProtNLM"/>
    </source>
</evidence>
<evidence type="ECO:0000313" key="3">
    <source>
        <dbReference type="EMBL" id="KAK7018317.1"/>
    </source>
</evidence>
<feature type="compositionally biased region" description="Low complexity" evidence="2">
    <location>
        <begin position="504"/>
        <end position="525"/>
    </location>
</feature>
<proteinExistence type="predicted"/>
<gene>
    <name evidence="3" type="ORF">R3P38DRAFT_1297247</name>
</gene>
<feature type="compositionally biased region" description="Low complexity" evidence="2">
    <location>
        <begin position="7"/>
        <end position="26"/>
    </location>
</feature>
<feature type="compositionally biased region" description="Low complexity" evidence="2">
    <location>
        <begin position="929"/>
        <end position="938"/>
    </location>
</feature>
<feature type="region of interest" description="Disordered" evidence="2">
    <location>
        <begin position="1080"/>
        <end position="1119"/>
    </location>
</feature>
<sequence length="1371" mass="144177">MLRRQRSLATLLSGAGSSSTTNLGASSEKEDHDSVPPLPQARSFTQQEKGGTYSPQNEIEGQPHQKGGGLFRRVSNLLKTTRNVSGYENGGADGSPTSARYRAAASTPDILRVAHPPSSSSHPSSDSPSPSPSPVMTPRARTLSTAGGKLVKRPSVRREKPVPPLPLPASTTQGSGRAASYEREDKVAVRDKERERERDMQKAKERDQDKEKEKERDKTTSASTSASPSSWTRRKSRSFKSLTSLKSNKSSGVSSTKSGGVMYTSASSSARASADGGYDGGRYGDGEEEEEEEEYEIRRPSGLGRVASLKEMQMRMRAGSLAGRGAGEVAESENVNLGGEAGGPGPNGSGTGYSLGTAAPPAPATTAESSATEEDEGDGEGIGLAYDDLDSDSSDDDDEVNEIRRPSGLGRSVSLRRGFGDEVIEAEVQQEDDFGDLFTRPRGYKHHPMNTPSAFSEQQDANGTARRRTLSSPASPAEIQKLTSLHSILGLPPPPPPPVPPLFLPSASSSSSALSASPSPVASRSASNVNVGFQKLPATLYPAVLAHLALADAASFARVSRAGCAAARGRLYGVIDLRVGVSWSEGQSRWKENAEDQRGRNEGLRIDTSASAGAGSTSGVIETLRTCPHLVREVRAVVCGCAVEGGGWFWEGLPDEGEMTLFPSLRTLTIFPPLEDPLTPSPIPPLPRTPARTPTPTQVRSAHGPAQSLLHFLAVHPTLERLAVVGCGAFNEEEDVAEDNSSLSPAENASTNGRVSPSQTVPFLPRLTHLHAPPALATRILERIAKAPFCVLAASSDDTTKKDKTGLSADALALLTPDGDDEKRTSRWGRSTMTTTSISASPTAMTPTSASTPTKKTSMHRIPRKPPPSAYHVSDHGHGNANGNTGRSASAGSRGREGKAGEEDEDEDEEVEEAAVVVQKVEVRRVGSVGRAARARSVYVPARRRSSDNSVNGGAGGRKTSEGGGTPSPAASWIKTEPYPHPLRVLRLVVPRPLYEGAGAVGGARVGRAVGGVLARGPGSASSSVSSAKKDGAGRGLALHVLCGPRVERRTLDKVLRTLASGIEEGLDAGVAAANAAAAATQSNSEHSPAKSKAPPSAWAVRGRTPLPETEKETGKNGTRRRAVALLEVRSPVRVAELYKIIPAVLARYPSLRTLLLTRPPDSSSTAPAPSIPPSPRSFSTFVPTPPSTPGGVPKSPSPSLSLRVPPSPSIPPPSPISLRTGSPHSPSIPRSSPSPLSRPPPSPTASLYPPPSPASTLAPPPGLRTTSGPAAWTWEWDGWGDAGDVLAGFDAPPVLLQQKPLPDVAIDAMSRDDESILLDANGGSYYTYSDVGVLSREDAAHVAAWRRRCESLECVRMVSGAWWLRNENGE</sequence>
<feature type="compositionally biased region" description="Polar residues" evidence="2">
    <location>
        <begin position="42"/>
        <end position="59"/>
    </location>
</feature>
<feature type="compositionally biased region" description="Low complexity" evidence="2">
    <location>
        <begin position="1223"/>
        <end position="1236"/>
    </location>
</feature>
<feature type="compositionally biased region" description="Polar residues" evidence="2">
    <location>
        <begin position="77"/>
        <end position="86"/>
    </location>
</feature>
<feature type="compositionally biased region" description="Polar residues" evidence="2">
    <location>
        <begin position="450"/>
        <end position="462"/>
    </location>
</feature>
<feature type="compositionally biased region" description="Low complexity" evidence="2">
    <location>
        <begin position="1190"/>
        <end position="1205"/>
    </location>
</feature>
<feature type="compositionally biased region" description="Acidic residues" evidence="2">
    <location>
        <begin position="426"/>
        <end position="435"/>
    </location>
</feature>
<feature type="compositionally biased region" description="Acidic residues" evidence="2">
    <location>
        <begin position="286"/>
        <end position="295"/>
    </location>
</feature>
<feature type="compositionally biased region" description="Low complexity" evidence="2">
    <location>
        <begin position="608"/>
        <end position="618"/>
    </location>
</feature>
<feature type="compositionally biased region" description="Low complexity" evidence="2">
    <location>
        <begin position="220"/>
        <end position="231"/>
    </location>
</feature>
<reference evidence="3 4" key="1">
    <citation type="journal article" date="2024" name="J Genomics">
        <title>Draft genome sequencing and assembly of Favolaschia claudopus CIRM-BRFM 2984 isolated from oak limbs.</title>
        <authorList>
            <person name="Navarro D."/>
            <person name="Drula E."/>
            <person name="Chaduli D."/>
            <person name="Cazenave R."/>
            <person name="Ahrendt S."/>
            <person name="Wang J."/>
            <person name="Lipzen A."/>
            <person name="Daum C."/>
            <person name="Barry K."/>
            <person name="Grigoriev I.V."/>
            <person name="Favel A."/>
            <person name="Rosso M.N."/>
            <person name="Martin F."/>
        </authorList>
    </citation>
    <scope>NUCLEOTIDE SEQUENCE [LARGE SCALE GENOMIC DNA]</scope>
    <source>
        <strain evidence="3 4">CIRM-BRFM 2984</strain>
    </source>
</reference>
<feature type="compositionally biased region" description="Pro residues" evidence="2">
    <location>
        <begin position="491"/>
        <end position="503"/>
    </location>
</feature>
<feature type="compositionally biased region" description="Polar residues" evidence="2">
    <location>
        <begin position="881"/>
        <end position="891"/>
    </location>
</feature>
<accession>A0AAW0AXN0</accession>
<feature type="compositionally biased region" description="Polar residues" evidence="2">
    <location>
        <begin position="739"/>
        <end position="760"/>
    </location>
</feature>
<feature type="compositionally biased region" description="Pro residues" evidence="2">
    <location>
        <begin position="1206"/>
        <end position="1216"/>
    </location>
</feature>
<keyword evidence="4" id="KW-1185">Reference proteome</keyword>
<feature type="region of interest" description="Disordered" evidence="2">
    <location>
        <begin position="1"/>
        <end position="414"/>
    </location>
</feature>
<feature type="region of interest" description="Disordered" evidence="2">
    <location>
        <begin position="929"/>
        <end position="975"/>
    </location>
</feature>
<feature type="region of interest" description="Disordered" evidence="2">
    <location>
        <begin position="680"/>
        <end position="702"/>
    </location>
</feature>
<feature type="compositionally biased region" description="Low complexity" evidence="2">
    <location>
        <begin position="239"/>
        <end position="276"/>
    </location>
</feature>
<dbReference type="PANTHER" id="PTHR13037">
    <property type="entry name" value="FORMIN"/>
    <property type="match status" value="1"/>
</dbReference>
<comment type="caution">
    <text evidence="3">The sequence shown here is derived from an EMBL/GenBank/DDBJ whole genome shotgun (WGS) entry which is preliminary data.</text>
</comment>
<evidence type="ECO:0000313" key="4">
    <source>
        <dbReference type="Proteomes" id="UP001362999"/>
    </source>
</evidence>
<feature type="compositionally biased region" description="Acidic residues" evidence="2">
    <location>
        <begin position="902"/>
        <end position="913"/>
    </location>
</feature>
<feature type="compositionally biased region" description="Basic and acidic residues" evidence="2">
    <location>
        <begin position="180"/>
        <end position="219"/>
    </location>
</feature>
<dbReference type="Proteomes" id="UP001362999">
    <property type="component" value="Unassembled WGS sequence"/>
</dbReference>
<organism evidence="3 4">
    <name type="scientific">Favolaschia claudopus</name>
    <dbReference type="NCBI Taxonomy" id="2862362"/>
    <lineage>
        <taxon>Eukaryota</taxon>
        <taxon>Fungi</taxon>
        <taxon>Dikarya</taxon>
        <taxon>Basidiomycota</taxon>
        <taxon>Agaricomycotina</taxon>
        <taxon>Agaricomycetes</taxon>
        <taxon>Agaricomycetidae</taxon>
        <taxon>Agaricales</taxon>
        <taxon>Marasmiineae</taxon>
        <taxon>Mycenaceae</taxon>
        <taxon>Favolaschia</taxon>
    </lineage>
</organism>
<feature type="compositionally biased region" description="Low complexity" evidence="2">
    <location>
        <begin position="115"/>
        <end position="128"/>
    </location>
</feature>
<dbReference type="EMBL" id="JAWWNJ010000046">
    <property type="protein sequence ID" value="KAK7018317.1"/>
    <property type="molecule type" value="Genomic_DNA"/>
</dbReference>
<feature type="compositionally biased region" description="Pro residues" evidence="2">
    <location>
        <begin position="1237"/>
        <end position="1263"/>
    </location>
</feature>
<feature type="compositionally biased region" description="Low complexity" evidence="2">
    <location>
        <begin position="1160"/>
        <end position="1169"/>
    </location>
</feature>